<feature type="transmembrane region" description="Helical" evidence="5">
    <location>
        <begin position="68"/>
        <end position="85"/>
    </location>
</feature>
<comment type="caution">
    <text evidence="7">The sequence shown here is derived from an EMBL/GenBank/DDBJ whole genome shotgun (WGS) entry which is preliminary data.</text>
</comment>
<dbReference type="GO" id="GO:0005886">
    <property type="term" value="C:plasma membrane"/>
    <property type="evidence" value="ECO:0007669"/>
    <property type="project" value="TreeGrafter"/>
</dbReference>
<keyword evidence="1 5" id="KW-0812">Transmembrane</keyword>
<feature type="transmembrane region" description="Helical" evidence="5">
    <location>
        <begin position="97"/>
        <end position="118"/>
    </location>
</feature>
<dbReference type="EMBL" id="PDOA01000046">
    <property type="protein sequence ID" value="PWC26371.1"/>
    <property type="molecule type" value="Genomic_DNA"/>
</dbReference>
<organism evidence="7 8">
    <name type="scientific">Teichococcus aestuarii</name>
    <dbReference type="NCBI Taxonomy" id="568898"/>
    <lineage>
        <taxon>Bacteria</taxon>
        <taxon>Pseudomonadati</taxon>
        <taxon>Pseudomonadota</taxon>
        <taxon>Alphaproteobacteria</taxon>
        <taxon>Acetobacterales</taxon>
        <taxon>Roseomonadaceae</taxon>
        <taxon>Roseomonas</taxon>
    </lineage>
</organism>
<feature type="transmembrane region" description="Helical" evidence="5">
    <location>
        <begin position="193"/>
        <end position="216"/>
    </location>
</feature>
<dbReference type="Pfam" id="PF07690">
    <property type="entry name" value="MFS_1"/>
    <property type="match status" value="1"/>
</dbReference>
<feature type="transmembrane region" description="Helical" evidence="5">
    <location>
        <begin position="222"/>
        <end position="245"/>
    </location>
</feature>
<keyword evidence="8" id="KW-1185">Reference proteome</keyword>
<evidence type="ECO:0000313" key="7">
    <source>
        <dbReference type="EMBL" id="PWC26371.1"/>
    </source>
</evidence>
<dbReference type="OrthoDB" id="8894129at2"/>
<dbReference type="GO" id="GO:0022857">
    <property type="term" value="F:transmembrane transporter activity"/>
    <property type="evidence" value="ECO:0007669"/>
    <property type="project" value="InterPro"/>
</dbReference>
<feature type="transmembrane region" description="Helical" evidence="5">
    <location>
        <begin position="130"/>
        <end position="149"/>
    </location>
</feature>
<accession>A0A2U1UXS1</accession>
<evidence type="ECO:0000256" key="3">
    <source>
        <dbReference type="ARBA" id="ARBA00023136"/>
    </source>
</evidence>
<dbReference type="PROSITE" id="PS50850">
    <property type="entry name" value="MFS"/>
    <property type="match status" value="1"/>
</dbReference>
<feature type="transmembrane region" description="Helical" evidence="5">
    <location>
        <begin position="309"/>
        <end position="330"/>
    </location>
</feature>
<feature type="transmembrane region" description="Helical" evidence="5">
    <location>
        <begin position="266"/>
        <end position="289"/>
    </location>
</feature>
<dbReference type="Proteomes" id="UP000245048">
    <property type="component" value="Unassembled WGS sequence"/>
</dbReference>
<feature type="transmembrane region" description="Helical" evidence="5">
    <location>
        <begin position="362"/>
        <end position="379"/>
    </location>
</feature>
<dbReference type="Gene3D" id="1.20.1250.20">
    <property type="entry name" value="MFS general substrate transporter like domains"/>
    <property type="match status" value="2"/>
</dbReference>
<gene>
    <name evidence="7" type="ORF">CR165_23560</name>
</gene>
<proteinExistence type="predicted"/>
<feature type="region of interest" description="Disordered" evidence="4">
    <location>
        <begin position="22"/>
        <end position="57"/>
    </location>
</feature>
<name>A0A2U1UXS1_9PROT</name>
<reference evidence="8" key="1">
    <citation type="submission" date="2017-10" db="EMBL/GenBank/DDBJ databases">
        <authorList>
            <person name="Toshchakov S.V."/>
            <person name="Goeva M.A."/>
        </authorList>
    </citation>
    <scope>NUCLEOTIDE SEQUENCE [LARGE SCALE GENOMIC DNA]</scope>
    <source>
        <strain evidence="8">JR1/69-1-13</strain>
    </source>
</reference>
<keyword evidence="2 5" id="KW-1133">Transmembrane helix</keyword>
<feature type="transmembrane region" description="Helical" evidence="5">
    <location>
        <begin position="337"/>
        <end position="356"/>
    </location>
</feature>
<dbReference type="AlphaFoldDB" id="A0A2U1UXS1"/>
<sequence length="453" mass="46185">MLPTGKSAAWVRVRSSTADAALGCGGTKNRQQTGRREQVSSSEADLGAPVEDVRPPVEAGPPAGATRLLVLVSLAHLVSHVYILALPPLFPFLRDRLQVGFVELGLALTVFNVVSAVAQAPIGFLVDRLGARRVLAAGLALGGLAFLSIGLVGTYAWLLVGAALAGLANGAFHPADYALLSGGIPKARLGRAFSLHTFAGYLGTAIAPAILIGLALLGGPGLALSVVGVVGLLLVGFILPMRVPVAQGQPDAHKLPPGSPAVAKRPVLTPAIISLTVFFTLLSFSNGAIQNFSVAALVSGYGVTLTQANGALTAFLMLSAFGVLVGGFLADRTRRHGDVAAIAFALTALLTLLIAIADIGAVTLTLVMAAAGFLSGVIAPSRDMMVQAAAPPGGAGRTFGIVSTGFNVGGAIGPLLFGWILDHGEPRWVFGAAVGFMLLTVVLALRDRWSGGR</sequence>
<dbReference type="InterPro" id="IPR011701">
    <property type="entry name" value="MFS"/>
</dbReference>
<feature type="domain" description="Major facilitator superfamily (MFS) profile" evidence="6">
    <location>
        <begin position="68"/>
        <end position="449"/>
    </location>
</feature>
<evidence type="ECO:0000313" key="8">
    <source>
        <dbReference type="Proteomes" id="UP000245048"/>
    </source>
</evidence>
<evidence type="ECO:0000256" key="4">
    <source>
        <dbReference type="SAM" id="MobiDB-lite"/>
    </source>
</evidence>
<dbReference type="SUPFAM" id="SSF103473">
    <property type="entry name" value="MFS general substrate transporter"/>
    <property type="match status" value="1"/>
</dbReference>
<evidence type="ECO:0000256" key="1">
    <source>
        <dbReference type="ARBA" id="ARBA00022692"/>
    </source>
</evidence>
<dbReference type="InterPro" id="IPR036259">
    <property type="entry name" value="MFS_trans_sf"/>
</dbReference>
<dbReference type="PANTHER" id="PTHR43129">
    <property type="entry name" value="FOSMIDOMYCIN RESISTANCE PROTEIN"/>
    <property type="match status" value="1"/>
</dbReference>
<evidence type="ECO:0000256" key="5">
    <source>
        <dbReference type="SAM" id="Phobius"/>
    </source>
</evidence>
<evidence type="ECO:0000259" key="6">
    <source>
        <dbReference type="PROSITE" id="PS50850"/>
    </source>
</evidence>
<evidence type="ECO:0000256" key="2">
    <source>
        <dbReference type="ARBA" id="ARBA00022989"/>
    </source>
</evidence>
<protein>
    <submittedName>
        <fullName evidence="7">MFS transporter</fullName>
    </submittedName>
</protein>
<dbReference type="PANTHER" id="PTHR43129:SF1">
    <property type="entry name" value="FOSMIDOMYCIN RESISTANCE PROTEIN"/>
    <property type="match status" value="1"/>
</dbReference>
<feature type="transmembrane region" description="Helical" evidence="5">
    <location>
        <begin position="427"/>
        <end position="445"/>
    </location>
</feature>
<feature type="transmembrane region" description="Helical" evidence="5">
    <location>
        <begin position="399"/>
        <end position="421"/>
    </location>
</feature>
<dbReference type="InterPro" id="IPR020846">
    <property type="entry name" value="MFS_dom"/>
</dbReference>
<keyword evidence="3 5" id="KW-0472">Membrane</keyword>